<evidence type="ECO:0000313" key="3">
    <source>
        <dbReference type="Proteomes" id="UP000831947"/>
    </source>
</evidence>
<name>A0ABY4PBZ2_9LACO</name>
<evidence type="ECO:0000256" key="1">
    <source>
        <dbReference type="SAM" id="Phobius"/>
    </source>
</evidence>
<accession>A0ABY4PBZ2</accession>
<feature type="transmembrane region" description="Helical" evidence="1">
    <location>
        <begin position="74"/>
        <end position="94"/>
    </location>
</feature>
<evidence type="ECO:0008006" key="4">
    <source>
        <dbReference type="Google" id="ProtNLM"/>
    </source>
</evidence>
<proteinExistence type="predicted"/>
<feature type="transmembrane region" description="Helical" evidence="1">
    <location>
        <begin position="164"/>
        <end position="185"/>
    </location>
</feature>
<dbReference type="Proteomes" id="UP000831947">
    <property type="component" value="Chromosome"/>
</dbReference>
<dbReference type="EMBL" id="CP093365">
    <property type="protein sequence ID" value="UQS83062.1"/>
    <property type="molecule type" value="Genomic_DNA"/>
</dbReference>
<feature type="transmembrane region" description="Helical" evidence="1">
    <location>
        <begin position="191"/>
        <end position="213"/>
    </location>
</feature>
<protein>
    <recommendedName>
        <fullName evidence="4">Tandem five-TM protein</fullName>
    </recommendedName>
</protein>
<keyword evidence="1" id="KW-0472">Membrane</keyword>
<keyword evidence="3" id="KW-1185">Reference proteome</keyword>
<gene>
    <name evidence="2" type="ORF">MOO47_04560</name>
</gene>
<reference evidence="2 3" key="1">
    <citation type="journal article" date="2022" name="Int. J. Syst. Evol. Microbiol.">
        <title>Apilactobacillus apisilvae sp. nov., Nicolia spurrieriana gen. nov. sp. nov., Bombilactobacillus folatiphilus sp. nov. and Bombilactobacillus thymidiniphilus sp. nov., four new lactic acid bacterial isolates from stingless bees Tetragonula carbonaria and Austroplebeia australis.</title>
        <authorList>
            <person name="Oliphant S.A."/>
            <person name="Watson-Haigh N.S."/>
            <person name="Sumby K.M."/>
            <person name="Gardner J."/>
            <person name="Groom S."/>
            <person name="Jiranek V."/>
        </authorList>
    </citation>
    <scope>NUCLEOTIDE SEQUENCE [LARGE SCALE GENOMIC DNA]</scope>
    <source>
        <strain evidence="2 3">SG4_A1</strain>
    </source>
</reference>
<feature type="transmembrane region" description="Helical" evidence="1">
    <location>
        <begin position="106"/>
        <end position="129"/>
    </location>
</feature>
<keyword evidence="1" id="KW-1133">Transmembrane helix</keyword>
<organism evidence="2 3">
    <name type="scientific">Bombilactobacillus thymidiniphilus</name>
    <dbReference type="NCBI Taxonomy" id="2923363"/>
    <lineage>
        <taxon>Bacteria</taxon>
        <taxon>Bacillati</taxon>
        <taxon>Bacillota</taxon>
        <taxon>Bacilli</taxon>
        <taxon>Lactobacillales</taxon>
        <taxon>Lactobacillaceae</taxon>
        <taxon>Bombilactobacillus</taxon>
    </lineage>
</organism>
<dbReference type="RefSeq" id="WP_249512289.1">
    <property type="nucleotide sequence ID" value="NZ_CP093365.1"/>
</dbReference>
<keyword evidence="1" id="KW-0812">Transmembrane</keyword>
<evidence type="ECO:0000313" key="2">
    <source>
        <dbReference type="EMBL" id="UQS83062.1"/>
    </source>
</evidence>
<sequence length="226" mass="26387">MSKVGHKIQVIGRINMQYYLIKYCDRHYLLDYSDPSKISNYGPLCLLSGDRELTIYDVEEEKERYLQNLTFNYFSHRFSIFCLFLFLVVLFALGSKINGSNLTDFWYIYELAMPIVVFASFILVTVVVFKISSHKTIDVSSYGSVTLELIDLEDELFSPTFKRIFLIASSYFSLWFSLGVAFYTASVGLSIIFGFLYPFFIIFYRFIVCGLSLPDKDSYRRVYKIK</sequence>